<dbReference type="AlphaFoldDB" id="A0AAN0S226"/>
<evidence type="ECO:0008006" key="3">
    <source>
        <dbReference type="Google" id="ProtNLM"/>
    </source>
</evidence>
<dbReference type="RefSeq" id="WP_039288877.1">
    <property type="nucleotide sequence ID" value="NZ_CP009458.1"/>
</dbReference>
<organism evidence="1 2">
    <name type="scientific">Cedecea neteri</name>
    <dbReference type="NCBI Taxonomy" id="158822"/>
    <lineage>
        <taxon>Bacteria</taxon>
        <taxon>Pseudomonadati</taxon>
        <taxon>Pseudomonadota</taxon>
        <taxon>Gammaproteobacteria</taxon>
        <taxon>Enterobacterales</taxon>
        <taxon>Enterobacteriaceae</taxon>
        <taxon>Cedecea</taxon>
    </lineage>
</organism>
<sequence length="269" mass="29798">MVSRQTGRIEKKKDRVLFDSESVKLTLARGVREQNSKREAGLTLQLALRGGVSGLEELHTQLTHLLEATEELQTQQQALELNDGYEKLVELYGEKLIGEGALVAHEPTANYTADSSKRYAAQSSFLPPAQQREVINQARLAQARDRLTDEGWLTTHEIAMLGGYSTKNVSAQPTRWKAAGKIFSVIKRGVGNVYPRYGLDENYRPLPVMKVILDAFAQHKTAWGLAEWFATSNGLLAGKTPAEMVATYPANVIQAAEYEVRRLQDGAEG</sequence>
<reference evidence="1 2" key="1">
    <citation type="submission" date="2014-09" db="EMBL/GenBank/DDBJ databases">
        <authorList>
            <person name="Chan K.-G."/>
        </authorList>
    </citation>
    <scope>NUCLEOTIDE SEQUENCE [LARGE SCALE GENOMIC DNA]</scope>
    <source>
        <strain evidence="1 2">M006</strain>
    </source>
</reference>
<accession>A0AAN0S226</accession>
<proteinExistence type="predicted"/>
<dbReference type="Proteomes" id="UP000029516">
    <property type="component" value="Chromosome"/>
</dbReference>
<dbReference type="EMBL" id="CP009458">
    <property type="protein sequence ID" value="AIR59956.1"/>
    <property type="molecule type" value="Genomic_DNA"/>
</dbReference>
<name>A0AAN0S226_9ENTR</name>
<evidence type="ECO:0000313" key="1">
    <source>
        <dbReference type="EMBL" id="AIR59956.1"/>
    </source>
</evidence>
<dbReference type="KEGG" id="cem:LH23_04590"/>
<protein>
    <recommendedName>
        <fullName evidence="3">Integrase</fullName>
    </recommendedName>
</protein>
<evidence type="ECO:0000313" key="2">
    <source>
        <dbReference type="Proteomes" id="UP000029516"/>
    </source>
</evidence>
<gene>
    <name evidence="1" type="ORF">LH23_04590</name>
</gene>